<feature type="region of interest" description="Disordered" evidence="1">
    <location>
        <begin position="1"/>
        <end position="84"/>
    </location>
</feature>
<evidence type="ECO:0000313" key="2">
    <source>
        <dbReference type="EMBL" id="JAE10168.1"/>
    </source>
</evidence>
<sequence length="84" mass="8531">MEERLGEGGEERDEEERGLGGEHLTGRGEESAVGAAGGAQGEEVLEGGQAAGDVRDEVRRGGRRVRDGGVWGSGGGGAGRAGRR</sequence>
<organism evidence="2">
    <name type="scientific">Arundo donax</name>
    <name type="common">Giant reed</name>
    <name type="synonym">Donax arundinaceus</name>
    <dbReference type="NCBI Taxonomy" id="35708"/>
    <lineage>
        <taxon>Eukaryota</taxon>
        <taxon>Viridiplantae</taxon>
        <taxon>Streptophyta</taxon>
        <taxon>Embryophyta</taxon>
        <taxon>Tracheophyta</taxon>
        <taxon>Spermatophyta</taxon>
        <taxon>Magnoliopsida</taxon>
        <taxon>Liliopsida</taxon>
        <taxon>Poales</taxon>
        <taxon>Poaceae</taxon>
        <taxon>PACMAD clade</taxon>
        <taxon>Arundinoideae</taxon>
        <taxon>Arundineae</taxon>
        <taxon>Arundo</taxon>
    </lineage>
</organism>
<dbReference type="AlphaFoldDB" id="A0A0A9FPE6"/>
<feature type="compositionally biased region" description="Basic and acidic residues" evidence="1">
    <location>
        <begin position="1"/>
        <end position="30"/>
    </location>
</feature>
<reference evidence="2" key="1">
    <citation type="submission" date="2014-09" db="EMBL/GenBank/DDBJ databases">
        <authorList>
            <person name="Magalhaes I.L.F."/>
            <person name="Oliveira U."/>
            <person name="Santos F.R."/>
            <person name="Vidigal T.H.D.A."/>
            <person name="Brescovit A.D."/>
            <person name="Santos A.J."/>
        </authorList>
    </citation>
    <scope>NUCLEOTIDE SEQUENCE</scope>
    <source>
        <tissue evidence="2">Shoot tissue taken approximately 20 cm above the soil surface</tissue>
    </source>
</reference>
<feature type="compositionally biased region" description="Basic and acidic residues" evidence="1">
    <location>
        <begin position="53"/>
        <end position="67"/>
    </location>
</feature>
<proteinExistence type="predicted"/>
<dbReference type="EMBL" id="GBRH01187728">
    <property type="protein sequence ID" value="JAE10168.1"/>
    <property type="molecule type" value="Transcribed_RNA"/>
</dbReference>
<protein>
    <submittedName>
        <fullName evidence="2">Uncharacterized protein</fullName>
    </submittedName>
</protein>
<evidence type="ECO:0000256" key="1">
    <source>
        <dbReference type="SAM" id="MobiDB-lite"/>
    </source>
</evidence>
<reference evidence="2" key="2">
    <citation type="journal article" date="2015" name="Data Brief">
        <title>Shoot transcriptome of the giant reed, Arundo donax.</title>
        <authorList>
            <person name="Barrero R.A."/>
            <person name="Guerrero F.D."/>
            <person name="Moolhuijzen P."/>
            <person name="Goolsby J.A."/>
            <person name="Tidwell J."/>
            <person name="Bellgard S.E."/>
            <person name="Bellgard M.I."/>
        </authorList>
    </citation>
    <scope>NUCLEOTIDE SEQUENCE</scope>
    <source>
        <tissue evidence="2">Shoot tissue taken approximately 20 cm above the soil surface</tissue>
    </source>
</reference>
<feature type="compositionally biased region" description="Gly residues" evidence="1">
    <location>
        <begin position="69"/>
        <end position="84"/>
    </location>
</feature>
<accession>A0A0A9FPE6</accession>
<name>A0A0A9FPE6_ARUDO</name>